<dbReference type="PANTHER" id="PTHR47336:SF3">
    <property type="entry name" value="SERINE-RICH PROTEIN TYE7"/>
    <property type="match status" value="1"/>
</dbReference>
<dbReference type="OMA" id="IXSASSS"/>
<dbReference type="eggNOG" id="KOG2588">
    <property type="taxonomic scope" value="Eukaryota"/>
</dbReference>
<dbReference type="GO" id="GO:0045821">
    <property type="term" value="P:positive regulation of glycolytic process"/>
    <property type="evidence" value="ECO:0007669"/>
    <property type="project" value="EnsemblFungi"/>
</dbReference>
<feature type="compositionally biased region" description="Low complexity" evidence="1">
    <location>
        <begin position="56"/>
        <end position="66"/>
    </location>
</feature>
<dbReference type="Pfam" id="PF00010">
    <property type="entry name" value="HLH"/>
    <property type="match status" value="1"/>
</dbReference>
<dbReference type="EMBL" id="HE580271">
    <property type="protein sequence ID" value="CCD25209.1"/>
    <property type="molecule type" value="Genomic_DNA"/>
</dbReference>
<feature type="region of interest" description="Disordered" evidence="1">
    <location>
        <begin position="1"/>
        <end position="66"/>
    </location>
</feature>
<accession>G0WBT9</accession>
<organism evidence="3 4">
    <name type="scientific">Naumovozyma dairenensis (strain ATCC 10597 / BCRC 20456 / CBS 421 / NBRC 0211 / NRRL Y-12639)</name>
    <name type="common">Saccharomyces dairenensis</name>
    <dbReference type="NCBI Taxonomy" id="1071378"/>
    <lineage>
        <taxon>Eukaryota</taxon>
        <taxon>Fungi</taxon>
        <taxon>Dikarya</taxon>
        <taxon>Ascomycota</taxon>
        <taxon>Saccharomycotina</taxon>
        <taxon>Saccharomycetes</taxon>
        <taxon>Saccharomycetales</taxon>
        <taxon>Saccharomycetaceae</taxon>
        <taxon>Naumovozyma</taxon>
    </lineage>
</organism>
<evidence type="ECO:0000313" key="3">
    <source>
        <dbReference type="EMBL" id="CCD25209.1"/>
    </source>
</evidence>
<sequence length="302" mass="33969">MNTAFNTATTTAPMTEQISNTTNFNSWMFQPKFDTEEQEQEQDDLTTPHFIKKEQSSTSLSSSSSSSWFEPLENILSSTSASTSSMGSPLDENQFNLLPNLITVKKEKILPSTSTSNSNNTSPFDYDACDEETDFFFNSLANTNNNNTAAAGAAATALTASTEEEEDETTIKKQLQQSIINNSNKKRCSRKRLTPDQKQAHNKIEKKYRININTKIAKLQHIIPWVASEKTAFEVGDSMKLPDSTSNDLQQTLNSTGANTKLNKSMILEKAVDYILYLQNNERLYELEVQRLKKEIESLKQK</sequence>
<dbReference type="SMART" id="SM00353">
    <property type="entry name" value="HLH"/>
    <property type="match status" value="1"/>
</dbReference>
<feature type="compositionally biased region" description="Low complexity" evidence="1">
    <location>
        <begin position="1"/>
        <end position="12"/>
    </location>
</feature>
<dbReference type="SUPFAM" id="SSF47459">
    <property type="entry name" value="HLH, helix-loop-helix DNA-binding domain"/>
    <property type="match status" value="1"/>
</dbReference>
<feature type="compositionally biased region" description="Polar residues" evidence="1">
    <location>
        <begin position="13"/>
        <end position="28"/>
    </location>
</feature>
<dbReference type="Proteomes" id="UP000000689">
    <property type="component" value="Chromosome 5"/>
</dbReference>
<dbReference type="KEGG" id="ndi:NDAI_0E03920"/>
<evidence type="ECO:0000313" key="4">
    <source>
        <dbReference type="Proteomes" id="UP000000689"/>
    </source>
</evidence>
<dbReference type="OrthoDB" id="2133190at2759"/>
<feature type="domain" description="BHLH" evidence="2">
    <location>
        <begin position="196"/>
        <end position="278"/>
    </location>
</feature>
<dbReference type="RefSeq" id="XP_003670452.1">
    <property type="nucleotide sequence ID" value="XM_003670404.1"/>
</dbReference>
<dbReference type="HOGENOM" id="CLU_067895_0_0_1"/>
<dbReference type="PROSITE" id="PS50888">
    <property type="entry name" value="BHLH"/>
    <property type="match status" value="1"/>
</dbReference>
<name>G0WBT9_NAUDC</name>
<dbReference type="GO" id="GO:0003700">
    <property type="term" value="F:DNA-binding transcription factor activity"/>
    <property type="evidence" value="ECO:0007669"/>
    <property type="project" value="EnsemblFungi"/>
</dbReference>
<gene>
    <name evidence="3" type="primary">NDAI0E03920</name>
    <name evidence="3" type="ordered locus">NDAI_0E03920</name>
</gene>
<dbReference type="InterPro" id="IPR011598">
    <property type="entry name" value="bHLH_dom"/>
</dbReference>
<reference evidence="3 4" key="1">
    <citation type="journal article" date="2011" name="Proc. Natl. Acad. Sci. U.S.A.">
        <title>Evolutionary erosion of yeast sex chromosomes by mating-type switching accidents.</title>
        <authorList>
            <person name="Gordon J.L."/>
            <person name="Armisen D."/>
            <person name="Proux-Wera E."/>
            <person name="Oheigeartaigh S.S."/>
            <person name="Byrne K.P."/>
            <person name="Wolfe K.H."/>
        </authorList>
    </citation>
    <scope>NUCLEOTIDE SEQUENCE [LARGE SCALE GENOMIC DNA]</scope>
    <source>
        <strain evidence="4">ATCC 10597 / BCRC 20456 / CBS 421 / NBRC 0211 / NRRL Y-12639</strain>
    </source>
</reference>
<dbReference type="GO" id="GO:0006368">
    <property type="term" value="P:transcription elongation by RNA polymerase II"/>
    <property type="evidence" value="ECO:0007669"/>
    <property type="project" value="EnsemblFungi"/>
</dbReference>
<dbReference type="CDD" id="cd11395">
    <property type="entry name" value="bHLHzip_SREBP_like"/>
    <property type="match status" value="1"/>
</dbReference>
<protein>
    <recommendedName>
        <fullName evidence="2">BHLH domain-containing protein</fullName>
    </recommendedName>
</protein>
<dbReference type="AlphaFoldDB" id="G0WBT9"/>
<dbReference type="GeneID" id="11499095"/>
<dbReference type="Gene3D" id="4.10.280.10">
    <property type="entry name" value="Helix-loop-helix DNA-binding domain"/>
    <property type="match status" value="1"/>
</dbReference>
<dbReference type="STRING" id="1071378.G0WBT9"/>
<keyword evidence="4" id="KW-1185">Reference proteome</keyword>
<dbReference type="InterPro" id="IPR052099">
    <property type="entry name" value="Regulatory_TF_Diverse"/>
</dbReference>
<proteinExistence type="predicted"/>
<evidence type="ECO:0000259" key="2">
    <source>
        <dbReference type="PROSITE" id="PS50888"/>
    </source>
</evidence>
<evidence type="ECO:0000256" key="1">
    <source>
        <dbReference type="SAM" id="MobiDB-lite"/>
    </source>
</evidence>
<dbReference type="InterPro" id="IPR036638">
    <property type="entry name" value="HLH_DNA-bd_sf"/>
</dbReference>
<dbReference type="PANTHER" id="PTHR47336">
    <property type="entry name" value="TRANSCRIPTION FACTOR HMS1-RELATED"/>
    <property type="match status" value="1"/>
</dbReference>
<dbReference type="GO" id="GO:0046983">
    <property type="term" value="F:protein dimerization activity"/>
    <property type="evidence" value="ECO:0007669"/>
    <property type="project" value="InterPro"/>
</dbReference>
<dbReference type="GO" id="GO:0000785">
    <property type="term" value="C:chromatin"/>
    <property type="evidence" value="ECO:0007669"/>
    <property type="project" value="EnsemblFungi"/>
</dbReference>
<feature type="region of interest" description="Disordered" evidence="1">
    <location>
        <begin position="181"/>
        <end position="200"/>
    </location>
</feature>